<dbReference type="PANTHER" id="PTHR10000">
    <property type="entry name" value="PHOSPHOSERINE PHOSPHATASE"/>
    <property type="match status" value="1"/>
</dbReference>
<dbReference type="InterPro" id="IPR023214">
    <property type="entry name" value="HAD_sf"/>
</dbReference>
<dbReference type="OrthoDB" id="3180855at2"/>
<comment type="caution">
    <text evidence="1">The sequence shown here is derived from an EMBL/GenBank/DDBJ whole genome shotgun (WGS) entry which is preliminary data.</text>
</comment>
<protein>
    <recommendedName>
        <fullName evidence="3">Cof subfamily protein (Haloacid dehalogenase superfamily)/HAD superfamily hydrolase (TIGR01484 family)</fullName>
    </recommendedName>
</protein>
<dbReference type="Gene3D" id="3.30.1240.10">
    <property type="match status" value="1"/>
</dbReference>
<dbReference type="InterPro" id="IPR006379">
    <property type="entry name" value="HAD-SF_hydro_IIB"/>
</dbReference>
<sequence>MVVPNYKEKIKIVFFDIDETLFLKEKDYLPESTFLAIQKLKKAGVLVGIATGRARFSFPKKLNEIVDVLDIDIFVTINGQYVEYQGCVLENNSISIDQLKRVIGFCDSQKINYAQVVNHNIFVSEASHKLKNALDPITTEYSIDKDYYQQHNVLQLLAFYDETKDDLVKNANILEGLKVVRWHKDSVDILDVNGSKARGIELVVNHLGLTMDNVMAFGDGLNDLEMLSSVGVGVAMGNAREELKQVATHVTDHIEEDGIYNFLVKSKLID</sequence>
<dbReference type="GO" id="GO:0005829">
    <property type="term" value="C:cytosol"/>
    <property type="evidence" value="ECO:0007669"/>
    <property type="project" value="TreeGrafter"/>
</dbReference>
<dbReference type="SFLD" id="SFLDS00003">
    <property type="entry name" value="Haloacid_Dehalogenase"/>
    <property type="match status" value="1"/>
</dbReference>
<accession>A0A4R2MS16</accession>
<dbReference type="Proteomes" id="UP000294841">
    <property type="component" value="Unassembled WGS sequence"/>
</dbReference>
<dbReference type="GO" id="GO:0000287">
    <property type="term" value="F:magnesium ion binding"/>
    <property type="evidence" value="ECO:0007669"/>
    <property type="project" value="UniProtKB-ARBA"/>
</dbReference>
<dbReference type="NCBIfam" id="TIGR00099">
    <property type="entry name" value="Cof-subfamily"/>
    <property type="match status" value="1"/>
</dbReference>
<dbReference type="SFLD" id="SFLDG01140">
    <property type="entry name" value="C2.B:_Phosphomannomutase_and_P"/>
    <property type="match status" value="1"/>
</dbReference>
<evidence type="ECO:0008006" key="3">
    <source>
        <dbReference type="Google" id="ProtNLM"/>
    </source>
</evidence>
<dbReference type="InterPro" id="IPR000150">
    <property type="entry name" value="Cof"/>
</dbReference>
<dbReference type="Pfam" id="PF08282">
    <property type="entry name" value="Hydrolase_3"/>
    <property type="match status" value="1"/>
</dbReference>
<keyword evidence="2" id="KW-1185">Reference proteome</keyword>
<dbReference type="PROSITE" id="PS01229">
    <property type="entry name" value="COF_2"/>
    <property type="match status" value="1"/>
</dbReference>
<name>A0A4R2MS16_9PAST</name>
<evidence type="ECO:0000313" key="2">
    <source>
        <dbReference type="Proteomes" id="UP000294841"/>
    </source>
</evidence>
<gene>
    <name evidence="1" type="ORF">EV697_106105</name>
</gene>
<dbReference type="Gene3D" id="3.40.50.1000">
    <property type="entry name" value="HAD superfamily/HAD-like"/>
    <property type="match status" value="1"/>
</dbReference>
<evidence type="ECO:0000313" key="1">
    <source>
        <dbReference type="EMBL" id="TCP11751.1"/>
    </source>
</evidence>
<dbReference type="AlphaFoldDB" id="A0A4R2MS16"/>
<dbReference type="RefSeq" id="WP_132024686.1">
    <property type="nucleotide sequence ID" value="NZ_CP016605.1"/>
</dbReference>
<dbReference type="InterPro" id="IPR036412">
    <property type="entry name" value="HAD-like_sf"/>
</dbReference>
<organism evidence="1 2">
    <name type="scientific">Bisgaardia hudsonensis</name>
    <dbReference type="NCBI Taxonomy" id="109472"/>
    <lineage>
        <taxon>Bacteria</taxon>
        <taxon>Pseudomonadati</taxon>
        <taxon>Pseudomonadota</taxon>
        <taxon>Gammaproteobacteria</taxon>
        <taxon>Pasteurellales</taxon>
        <taxon>Pasteurellaceae</taxon>
        <taxon>Bisgaardia</taxon>
    </lineage>
</organism>
<dbReference type="NCBIfam" id="TIGR01484">
    <property type="entry name" value="HAD-SF-IIB"/>
    <property type="match status" value="1"/>
</dbReference>
<dbReference type="EMBL" id="SLXI01000006">
    <property type="protein sequence ID" value="TCP11751.1"/>
    <property type="molecule type" value="Genomic_DNA"/>
</dbReference>
<dbReference type="PANTHER" id="PTHR10000:SF25">
    <property type="entry name" value="PHOSPHATASE YKRA-RELATED"/>
    <property type="match status" value="1"/>
</dbReference>
<reference evidence="1 2" key="1">
    <citation type="submission" date="2019-03" db="EMBL/GenBank/DDBJ databases">
        <title>Genomic Encyclopedia of Type Strains, Phase IV (KMG-IV): sequencing the most valuable type-strain genomes for metagenomic binning, comparative biology and taxonomic classification.</title>
        <authorList>
            <person name="Goeker M."/>
        </authorList>
    </citation>
    <scope>NUCLEOTIDE SEQUENCE [LARGE SCALE GENOMIC DNA]</scope>
    <source>
        <strain evidence="1 2">DSM 28231</strain>
    </source>
</reference>
<dbReference type="SUPFAM" id="SSF56784">
    <property type="entry name" value="HAD-like"/>
    <property type="match status" value="1"/>
</dbReference>
<dbReference type="GO" id="GO:0016791">
    <property type="term" value="F:phosphatase activity"/>
    <property type="evidence" value="ECO:0007669"/>
    <property type="project" value="UniProtKB-ARBA"/>
</dbReference>
<proteinExistence type="predicted"/>